<evidence type="ECO:0000313" key="3">
    <source>
        <dbReference type="EMBL" id="VVC38411.1"/>
    </source>
</evidence>
<accession>A0A5E4N4A1</accession>
<feature type="compositionally biased region" description="Basic and acidic residues" evidence="1">
    <location>
        <begin position="190"/>
        <end position="202"/>
    </location>
</feature>
<feature type="compositionally biased region" description="Low complexity" evidence="1">
    <location>
        <begin position="162"/>
        <end position="172"/>
    </location>
</feature>
<name>A0A5E4N4A1_9HEMI</name>
<proteinExistence type="predicted"/>
<gene>
    <name evidence="3" type="ORF">CINCED_3A001542</name>
</gene>
<feature type="compositionally biased region" description="Basic and acidic residues" evidence="1">
    <location>
        <begin position="81"/>
        <end position="90"/>
    </location>
</feature>
<dbReference type="EMBL" id="CABPRJ010001473">
    <property type="protein sequence ID" value="VVC38411.1"/>
    <property type="molecule type" value="Genomic_DNA"/>
</dbReference>
<sequence length="322" mass="35470">MRRSVFACCCCVIAAVLLSCLPPSIHSRTVSPITYVTATPASGGYSAARARYTGPGSSTYGEDATPYRYGHRSMPSAGELNRGRNERSHALYESPSTYEYMTNPEKSGRSRVPKTEKLPPGDDVELIDGGRLSGDRDAEDDRRAVHQDNKNKKKKKKKRKATSAASTTATATKRGHGKRDANRKGVVKRQKTEQHRVDEKGPQKNKKTTVKVATKSKAGKGNGSPPVAKHKILKKNEYSKKQQFFDEEHVVNHHGKKKPAGAVALHGASKRKNKDTTENSSGKKGNRHSNVKKEKKHADDNFYGYVSQQNRSPGYGQILAVR</sequence>
<reference evidence="3 4" key="1">
    <citation type="submission" date="2019-08" db="EMBL/GenBank/DDBJ databases">
        <authorList>
            <person name="Alioto T."/>
            <person name="Alioto T."/>
            <person name="Gomez Garrido J."/>
        </authorList>
    </citation>
    <scope>NUCLEOTIDE SEQUENCE [LARGE SCALE GENOMIC DNA]</scope>
</reference>
<feature type="region of interest" description="Disordered" evidence="1">
    <location>
        <begin position="53"/>
        <end position="236"/>
    </location>
</feature>
<keyword evidence="2" id="KW-0732">Signal</keyword>
<keyword evidence="4" id="KW-1185">Reference proteome</keyword>
<feature type="compositionally biased region" description="Basic residues" evidence="1">
    <location>
        <begin position="151"/>
        <end position="161"/>
    </location>
</feature>
<evidence type="ECO:0000256" key="2">
    <source>
        <dbReference type="SAM" id="SignalP"/>
    </source>
</evidence>
<organism evidence="3 4">
    <name type="scientific">Cinara cedri</name>
    <dbReference type="NCBI Taxonomy" id="506608"/>
    <lineage>
        <taxon>Eukaryota</taxon>
        <taxon>Metazoa</taxon>
        <taxon>Ecdysozoa</taxon>
        <taxon>Arthropoda</taxon>
        <taxon>Hexapoda</taxon>
        <taxon>Insecta</taxon>
        <taxon>Pterygota</taxon>
        <taxon>Neoptera</taxon>
        <taxon>Paraneoptera</taxon>
        <taxon>Hemiptera</taxon>
        <taxon>Sternorrhyncha</taxon>
        <taxon>Aphidomorpha</taxon>
        <taxon>Aphidoidea</taxon>
        <taxon>Aphididae</taxon>
        <taxon>Lachninae</taxon>
        <taxon>Cinara</taxon>
    </lineage>
</organism>
<dbReference type="OrthoDB" id="6631234at2759"/>
<dbReference type="Proteomes" id="UP000325440">
    <property type="component" value="Unassembled WGS sequence"/>
</dbReference>
<evidence type="ECO:0000313" key="4">
    <source>
        <dbReference type="Proteomes" id="UP000325440"/>
    </source>
</evidence>
<protein>
    <submittedName>
        <fullName evidence="3">Uncharacterized protein</fullName>
    </submittedName>
</protein>
<feature type="signal peptide" evidence="2">
    <location>
        <begin position="1"/>
        <end position="27"/>
    </location>
</feature>
<evidence type="ECO:0000256" key="1">
    <source>
        <dbReference type="SAM" id="MobiDB-lite"/>
    </source>
</evidence>
<dbReference type="AlphaFoldDB" id="A0A5E4N4A1"/>
<feature type="compositionally biased region" description="Basic and acidic residues" evidence="1">
    <location>
        <begin position="133"/>
        <end position="150"/>
    </location>
</feature>
<feature type="compositionally biased region" description="Basic residues" evidence="1">
    <location>
        <begin position="284"/>
        <end position="295"/>
    </location>
</feature>
<feature type="region of interest" description="Disordered" evidence="1">
    <location>
        <begin position="249"/>
        <end position="322"/>
    </location>
</feature>
<dbReference type="PROSITE" id="PS51257">
    <property type="entry name" value="PROKAR_LIPOPROTEIN"/>
    <property type="match status" value="1"/>
</dbReference>
<feature type="chain" id="PRO_5022940893" evidence="2">
    <location>
        <begin position="28"/>
        <end position="322"/>
    </location>
</feature>